<comment type="caution">
    <text evidence="8">The sequence shown here is derived from an EMBL/GenBank/DDBJ whole genome shotgun (WGS) entry which is preliminary data.</text>
</comment>
<dbReference type="OrthoDB" id="7041663at2"/>
<evidence type="ECO:0000313" key="9">
    <source>
        <dbReference type="Proteomes" id="UP000325255"/>
    </source>
</evidence>
<keyword evidence="3" id="KW-0731">Sigma factor</keyword>
<evidence type="ECO:0000313" key="8">
    <source>
        <dbReference type="EMBL" id="KAA5610720.1"/>
    </source>
</evidence>
<sequence>MAAAQRGDAASYHRLLSAVAPWLRRYFVRRLPPAMVDDAVQDTLVALHEKRHTYDPSRPFGAWLAAIAKYKWIDALRALRARPTETLDDAIAVADHGDGVVSASSLERLLMMLRPAQSDAIRLVKIQGFSVEEAAQATGQSVSLVKVNIHRGLRRLISLLRTGADAD</sequence>
<name>A0A5M6IR01_9PROT</name>
<organism evidence="8 9">
    <name type="scientific">Rhodovastum atsumiense</name>
    <dbReference type="NCBI Taxonomy" id="504468"/>
    <lineage>
        <taxon>Bacteria</taxon>
        <taxon>Pseudomonadati</taxon>
        <taxon>Pseudomonadota</taxon>
        <taxon>Alphaproteobacteria</taxon>
        <taxon>Acetobacterales</taxon>
        <taxon>Acetobacteraceae</taxon>
        <taxon>Rhodovastum</taxon>
    </lineage>
</organism>
<dbReference type="SUPFAM" id="SSF88946">
    <property type="entry name" value="Sigma2 domain of RNA polymerase sigma factors"/>
    <property type="match status" value="1"/>
</dbReference>
<evidence type="ECO:0000256" key="4">
    <source>
        <dbReference type="ARBA" id="ARBA00023125"/>
    </source>
</evidence>
<evidence type="ECO:0000256" key="2">
    <source>
        <dbReference type="ARBA" id="ARBA00023015"/>
    </source>
</evidence>
<dbReference type="Pfam" id="PF04542">
    <property type="entry name" value="Sigma70_r2"/>
    <property type="match status" value="1"/>
</dbReference>
<evidence type="ECO:0000256" key="5">
    <source>
        <dbReference type="ARBA" id="ARBA00023163"/>
    </source>
</evidence>
<dbReference type="NCBIfam" id="TIGR02937">
    <property type="entry name" value="sigma70-ECF"/>
    <property type="match status" value="1"/>
</dbReference>
<keyword evidence="4" id="KW-0238">DNA-binding</keyword>
<dbReference type="InterPro" id="IPR014284">
    <property type="entry name" value="RNA_pol_sigma-70_dom"/>
</dbReference>
<dbReference type="PANTHER" id="PTHR43133">
    <property type="entry name" value="RNA POLYMERASE ECF-TYPE SIGMA FACTO"/>
    <property type="match status" value="1"/>
</dbReference>
<proteinExistence type="inferred from homology"/>
<dbReference type="SUPFAM" id="SSF88659">
    <property type="entry name" value="Sigma3 and sigma4 domains of RNA polymerase sigma factors"/>
    <property type="match status" value="1"/>
</dbReference>
<dbReference type="Gene3D" id="1.10.1740.10">
    <property type="match status" value="1"/>
</dbReference>
<feature type="domain" description="RNA polymerase sigma factor 70 region 4 type 2" evidence="7">
    <location>
        <begin position="105"/>
        <end position="156"/>
    </location>
</feature>
<dbReference type="Gene3D" id="1.10.10.10">
    <property type="entry name" value="Winged helix-like DNA-binding domain superfamily/Winged helix DNA-binding domain"/>
    <property type="match status" value="1"/>
</dbReference>
<evidence type="ECO:0000259" key="7">
    <source>
        <dbReference type="Pfam" id="PF08281"/>
    </source>
</evidence>
<gene>
    <name evidence="8" type="ORF">F1189_18095</name>
</gene>
<dbReference type="AlphaFoldDB" id="A0A5M6IR01"/>
<dbReference type="InterPro" id="IPR013249">
    <property type="entry name" value="RNA_pol_sigma70_r4_t2"/>
</dbReference>
<feature type="domain" description="RNA polymerase sigma-70 region 2" evidence="6">
    <location>
        <begin position="17"/>
        <end position="80"/>
    </location>
</feature>
<keyword evidence="5" id="KW-0804">Transcription</keyword>
<accession>A0A5M6IR01</accession>
<evidence type="ECO:0000256" key="1">
    <source>
        <dbReference type="ARBA" id="ARBA00010641"/>
    </source>
</evidence>
<dbReference type="GO" id="GO:0006352">
    <property type="term" value="P:DNA-templated transcription initiation"/>
    <property type="evidence" value="ECO:0007669"/>
    <property type="project" value="InterPro"/>
</dbReference>
<keyword evidence="2" id="KW-0805">Transcription regulation</keyword>
<dbReference type="InterPro" id="IPR013324">
    <property type="entry name" value="RNA_pol_sigma_r3/r4-like"/>
</dbReference>
<reference evidence="8 9" key="1">
    <citation type="submission" date="2019-09" db="EMBL/GenBank/DDBJ databases">
        <title>Genome sequence of Rhodovastum atsumiense, a diverse member of the Acetobacteraceae family of non-sulfur purple photosynthetic bacteria.</title>
        <authorList>
            <person name="Meyer T."/>
            <person name="Kyndt J."/>
        </authorList>
    </citation>
    <scope>NUCLEOTIDE SEQUENCE [LARGE SCALE GENOMIC DNA]</scope>
    <source>
        <strain evidence="8 9">DSM 21279</strain>
    </source>
</reference>
<dbReference type="GO" id="GO:0016987">
    <property type="term" value="F:sigma factor activity"/>
    <property type="evidence" value="ECO:0007669"/>
    <property type="project" value="UniProtKB-KW"/>
</dbReference>
<dbReference type="InterPro" id="IPR013325">
    <property type="entry name" value="RNA_pol_sigma_r2"/>
</dbReference>
<dbReference type="Proteomes" id="UP000325255">
    <property type="component" value="Unassembled WGS sequence"/>
</dbReference>
<dbReference type="EMBL" id="VWPK01000029">
    <property type="protein sequence ID" value="KAA5610720.1"/>
    <property type="molecule type" value="Genomic_DNA"/>
</dbReference>
<dbReference type="Pfam" id="PF08281">
    <property type="entry name" value="Sigma70_r4_2"/>
    <property type="match status" value="1"/>
</dbReference>
<dbReference type="InterPro" id="IPR039425">
    <property type="entry name" value="RNA_pol_sigma-70-like"/>
</dbReference>
<evidence type="ECO:0000256" key="3">
    <source>
        <dbReference type="ARBA" id="ARBA00023082"/>
    </source>
</evidence>
<keyword evidence="9" id="KW-1185">Reference proteome</keyword>
<protein>
    <submittedName>
        <fullName evidence="8">Sigma-70 family RNA polymerase sigma factor</fullName>
    </submittedName>
</protein>
<dbReference type="GO" id="GO:0003677">
    <property type="term" value="F:DNA binding"/>
    <property type="evidence" value="ECO:0007669"/>
    <property type="project" value="UniProtKB-KW"/>
</dbReference>
<dbReference type="PANTHER" id="PTHR43133:SF58">
    <property type="entry name" value="ECF RNA POLYMERASE SIGMA FACTOR SIGD"/>
    <property type="match status" value="1"/>
</dbReference>
<comment type="similarity">
    <text evidence="1">Belongs to the sigma-70 factor family. ECF subfamily.</text>
</comment>
<evidence type="ECO:0000259" key="6">
    <source>
        <dbReference type="Pfam" id="PF04542"/>
    </source>
</evidence>
<dbReference type="InterPro" id="IPR036388">
    <property type="entry name" value="WH-like_DNA-bd_sf"/>
</dbReference>
<dbReference type="InterPro" id="IPR007627">
    <property type="entry name" value="RNA_pol_sigma70_r2"/>
</dbReference>